<feature type="transmembrane region" description="Helical" evidence="6">
    <location>
        <begin position="432"/>
        <end position="453"/>
    </location>
</feature>
<comment type="subcellular location">
    <subcellularLocation>
        <location evidence="1">Cell membrane</location>
        <topology evidence="1">Multi-pass membrane protein</topology>
    </subcellularLocation>
</comment>
<feature type="transmembrane region" description="Helical" evidence="6">
    <location>
        <begin position="48"/>
        <end position="68"/>
    </location>
</feature>
<evidence type="ECO:0000313" key="8">
    <source>
        <dbReference type="Proteomes" id="UP000008136"/>
    </source>
</evidence>
<feature type="transmembrane region" description="Helical" evidence="6">
    <location>
        <begin position="164"/>
        <end position="185"/>
    </location>
</feature>
<evidence type="ECO:0000256" key="4">
    <source>
        <dbReference type="ARBA" id="ARBA00022989"/>
    </source>
</evidence>
<feature type="transmembrane region" description="Helical" evidence="6">
    <location>
        <begin position="131"/>
        <end position="152"/>
    </location>
</feature>
<protein>
    <submittedName>
        <fullName evidence="7">Polysaccharide biosynthesis protein</fullName>
    </submittedName>
</protein>
<feature type="transmembrane region" description="Helical" evidence="6">
    <location>
        <begin position="222"/>
        <end position="255"/>
    </location>
</feature>
<dbReference type="PANTHER" id="PTHR30250:SF27">
    <property type="entry name" value="POLYSACCHARIDE BIOSYNTHESIS PROTEIN"/>
    <property type="match status" value="1"/>
</dbReference>
<evidence type="ECO:0000313" key="7">
    <source>
        <dbReference type="EMBL" id="AEA46576.1"/>
    </source>
</evidence>
<dbReference type="HOGENOM" id="CLU_022017_5_1_2"/>
<keyword evidence="5 6" id="KW-0472">Membrane</keyword>
<dbReference type="InterPro" id="IPR050833">
    <property type="entry name" value="Poly_Biosynth_Transport"/>
</dbReference>
<keyword evidence="8" id="KW-1185">Reference proteome</keyword>
<proteinExistence type="predicted"/>
<dbReference type="AlphaFoldDB" id="F2KQE3"/>
<evidence type="ECO:0000256" key="6">
    <source>
        <dbReference type="SAM" id="Phobius"/>
    </source>
</evidence>
<name>F2KQE3_ARCVS</name>
<dbReference type="PANTHER" id="PTHR30250">
    <property type="entry name" value="PST FAMILY PREDICTED COLANIC ACID TRANSPORTER"/>
    <property type="match status" value="1"/>
</dbReference>
<dbReference type="KEGG" id="ave:Arcve_0552"/>
<feature type="transmembrane region" description="Helical" evidence="6">
    <location>
        <begin position="339"/>
        <end position="362"/>
    </location>
</feature>
<feature type="transmembrane region" description="Helical" evidence="6">
    <location>
        <begin position="12"/>
        <end position="36"/>
    </location>
</feature>
<dbReference type="Pfam" id="PF01943">
    <property type="entry name" value="Polysacc_synt"/>
    <property type="match status" value="1"/>
</dbReference>
<dbReference type="Proteomes" id="UP000008136">
    <property type="component" value="Chromosome"/>
</dbReference>
<feature type="transmembrane region" description="Helical" evidence="6">
    <location>
        <begin position="401"/>
        <end position="420"/>
    </location>
</feature>
<evidence type="ECO:0000256" key="2">
    <source>
        <dbReference type="ARBA" id="ARBA00022475"/>
    </source>
</evidence>
<dbReference type="InterPro" id="IPR002797">
    <property type="entry name" value="Polysacc_synth"/>
</dbReference>
<evidence type="ECO:0000256" key="5">
    <source>
        <dbReference type="ARBA" id="ARBA00023136"/>
    </source>
</evidence>
<organism evidence="7 8">
    <name type="scientific">Archaeoglobus veneficus (strain DSM 11195 / SNP6)</name>
    <dbReference type="NCBI Taxonomy" id="693661"/>
    <lineage>
        <taxon>Archaea</taxon>
        <taxon>Methanobacteriati</taxon>
        <taxon>Methanobacteriota</taxon>
        <taxon>Archaeoglobi</taxon>
        <taxon>Archaeoglobales</taxon>
        <taxon>Archaeoglobaceae</taxon>
        <taxon>Archaeoglobus</taxon>
    </lineage>
</organism>
<dbReference type="STRING" id="693661.Arcve_0552"/>
<feature type="transmembrane region" description="Helical" evidence="6">
    <location>
        <begin position="374"/>
        <end position="395"/>
    </location>
</feature>
<feature type="transmembrane region" description="Helical" evidence="6">
    <location>
        <begin position="459"/>
        <end position="478"/>
    </location>
</feature>
<feature type="transmembrane region" description="Helical" evidence="6">
    <location>
        <begin position="89"/>
        <end position="111"/>
    </location>
</feature>
<keyword evidence="4 6" id="KW-1133">Transmembrane helix</keyword>
<sequence length="512" mass="56784">MGDTVGDSLRRVAKGAAIFFIGSIVGLFIAFIGRIIVVRYVSPSQFGVLSLSLVVFTILCTIASMGLPEGLTRQASYFLGKKDLEKVKAVFGAGIYLSTISGLLAAAGLFALSDVLAEFFGMPDVSWTLKIFSFALPVAMLNRTLVSIFRTYERADVKVIFSDLLPNTLRVAFIVAMVILSMSFYWVVMAYFFSIVISGIVFLTYSLRNVEFKTSESVFKYFKILIFFSLPLLIQSILGMLITWTDTLMIGYYLASSDVGLYNGAQPLAGLMQNFLASVSFLYFPIVSQLYARNQLREMGRTYAVVTKWLMSASLPIFLVLFFFPDAVLWLLYGEAYVPAAYALRALALGFFTHVMLGPNGLTLIAAGEAKFPTIAGFIAAVINFVLNLILIPLFGITGAAIASASTYATANAMISLKLYKDYKIHPFTKNYVKPAFISLAVALLIYLISKTLIQVEGWMLPVLFILFVVIYLLSLLFTRSFDQEDVMIMLSIEQRLGVDLTWAKRVLKRFV</sequence>
<keyword evidence="3 6" id="KW-0812">Transmembrane</keyword>
<feature type="transmembrane region" description="Helical" evidence="6">
    <location>
        <begin position="191"/>
        <end position="210"/>
    </location>
</feature>
<dbReference type="CDD" id="cd13128">
    <property type="entry name" value="MATE_Wzx_like"/>
    <property type="match status" value="1"/>
</dbReference>
<evidence type="ECO:0000256" key="1">
    <source>
        <dbReference type="ARBA" id="ARBA00004651"/>
    </source>
</evidence>
<gene>
    <name evidence="7" type="ordered locus">Arcve_0552</name>
</gene>
<dbReference type="GO" id="GO:0005886">
    <property type="term" value="C:plasma membrane"/>
    <property type="evidence" value="ECO:0007669"/>
    <property type="project" value="UniProtKB-SubCell"/>
</dbReference>
<reference evidence="7 8" key="1">
    <citation type="submission" date="2011-03" db="EMBL/GenBank/DDBJ databases">
        <title>The complete genome of Archaeoglobus veneficus SNP6.</title>
        <authorList>
            <consortium name="US DOE Joint Genome Institute (JGI-PGF)"/>
            <person name="Lucas S."/>
            <person name="Copeland A."/>
            <person name="Lapidus A."/>
            <person name="Bruce D."/>
            <person name="Goodwin L."/>
            <person name="Pitluck S."/>
            <person name="Kyrpides N."/>
            <person name="Mavromatis K."/>
            <person name="Pagani I."/>
            <person name="Ivanova N."/>
            <person name="Mikhailova N."/>
            <person name="Lu M."/>
            <person name="Detter J.C."/>
            <person name="Tapia R."/>
            <person name="Han C."/>
            <person name="Land M."/>
            <person name="Hauser L."/>
            <person name="Markowitz V."/>
            <person name="Cheng J.-F."/>
            <person name="Hugenholtz P."/>
            <person name="Woyke T."/>
            <person name="Wu D."/>
            <person name="Spring S."/>
            <person name="Brambilla E."/>
            <person name="Klenk H.-P."/>
            <person name="Eisen J.A."/>
        </authorList>
    </citation>
    <scope>NUCLEOTIDE SEQUENCE [LARGE SCALE GENOMIC DNA]</scope>
    <source>
        <strain>SNP6</strain>
    </source>
</reference>
<dbReference type="eggNOG" id="arCOG02209">
    <property type="taxonomic scope" value="Archaea"/>
</dbReference>
<feature type="transmembrane region" description="Helical" evidence="6">
    <location>
        <begin position="313"/>
        <end position="333"/>
    </location>
</feature>
<evidence type="ECO:0000256" key="3">
    <source>
        <dbReference type="ARBA" id="ARBA00022692"/>
    </source>
</evidence>
<dbReference type="EMBL" id="CP002588">
    <property type="protein sequence ID" value="AEA46576.1"/>
    <property type="molecule type" value="Genomic_DNA"/>
</dbReference>
<feature type="transmembrane region" description="Helical" evidence="6">
    <location>
        <begin position="275"/>
        <end position="292"/>
    </location>
</feature>
<keyword evidence="2" id="KW-1003">Cell membrane</keyword>
<accession>F2KQE3</accession>